<comment type="function">
    <text evidence="7">Catalyzes the reduction of the glycolytic intermediate dihydroxyacetone phosphate (DHAP) to sn-glycerol 3-phosphate (G3P), the key precursor for phospholipid synthesis.</text>
</comment>
<sequence length="294" mass="31743">MAKISVFGGGAWGLALHYAFGTNNQCYIVSRRNLNLESQINLKQAQKSDMFVVAIATSALDSWLSSNPLPQDSKILVASKGIYNGLFVSDIFDKYYPNAHVSFLAGPSFAKEVREGLPCALNIHSKDIEDSKKWLSLFPDFIKPYAVTDIIGGEICGAYKNVVAIASGIVEGLKLGANARASLLSRGLVEMSRFGEFFGAKSDTFLGLSGAGDLFLTASSTLSRNFRVGLGLAENKPLGEILEALGEVAEGVYSAREIENLSKKHNIYTPIASEVAFILDGKNPIDSMKDLMRS</sequence>
<comment type="similarity">
    <text evidence="1 7">Belongs to the NAD-dependent glycerol-3-phosphate dehydrogenase family.</text>
</comment>
<feature type="binding site" evidence="7">
    <location>
        <position position="32"/>
    </location>
    <ligand>
        <name>NADPH</name>
        <dbReference type="ChEBI" id="CHEBI:57783"/>
    </ligand>
</feature>
<keyword evidence="5 7" id="KW-0594">Phospholipid biosynthesis</keyword>
<feature type="binding site" evidence="7">
    <location>
        <position position="80"/>
    </location>
    <ligand>
        <name>sn-glycerol 3-phosphate</name>
        <dbReference type="ChEBI" id="CHEBI:57597"/>
    </ligand>
</feature>
<comment type="catalytic activity">
    <reaction evidence="7">
        <text>sn-glycerol 3-phosphate + NADP(+) = dihydroxyacetone phosphate + NADPH + H(+)</text>
        <dbReference type="Rhea" id="RHEA:11096"/>
        <dbReference type="ChEBI" id="CHEBI:15378"/>
        <dbReference type="ChEBI" id="CHEBI:57597"/>
        <dbReference type="ChEBI" id="CHEBI:57642"/>
        <dbReference type="ChEBI" id="CHEBI:57783"/>
        <dbReference type="ChEBI" id="CHEBI:58349"/>
        <dbReference type="EC" id="1.1.1.94"/>
    </reaction>
</comment>
<dbReference type="PROSITE" id="PS00957">
    <property type="entry name" value="NAD_G3PDH"/>
    <property type="match status" value="1"/>
</dbReference>
<keyword evidence="3 7" id="KW-0560">Oxidoreductase</keyword>
<protein>
    <recommendedName>
        <fullName evidence="7">Glycerol-3-phosphate dehydrogenase [NAD(P)+]</fullName>
        <ecNumber evidence="7">1.1.1.94</ecNumber>
    </recommendedName>
    <alternativeName>
        <fullName evidence="7">NAD(P)(+)-dependent glycerol-3-phosphate dehydrogenase</fullName>
    </alternativeName>
    <alternativeName>
        <fullName evidence="7">NAD(P)H-dependent dihydroxyacetone-phosphate reductase</fullName>
    </alternativeName>
</protein>
<dbReference type="Proteomes" id="UP001210261">
    <property type="component" value="Unassembled WGS sequence"/>
</dbReference>
<evidence type="ECO:0000313" key="11">
    <source>
        <dbReference type="Proteomes" id="UP001210261"/>
    </source>
</evidence>
<feature type="active site" description="Proton acceptor" evidence="7">
    <location>
        <position position="160"/>
    </location>
</feature>
<comment type="pathway">
    <text evidence="7">Membrane lipid metabolism; glycerophospholipid metabolism.</text>
</comment>
<proteinExistence type="inferred from homology"/>
<dbReference type="EMBL" id="JAQHXR010000002">
    <property type="protein sequence ID" value="MDA3969043.1"/>
    <property type="molecule type" value="Genomic_DNA"/>
</dbReference>
<keyword evidence="4 7" id="KW-0443">Lipid metabolism</keyword>
<dbReference type="NCBIfam" id="NF000940">
    <property type="entry name" value="PRK00094.1-2"/>
    <property type="match status" value="1"/>
</dbReference>
<feature type="binding site" evidence="7">
    <location>
        <position position="250"/>
    </location>
    <ligand>
        <name>NADPH</name>
        <dbReference type="ChEBI" id="CHEBI:57783"/>
    </ligand>
</feature>
<feature type="binding site" evidence="7">
    <location>
        <position position="110"/>
    </location>
    <ligand>
        <name>NADPH</name>
        <dbReference type="ChEBI" id="CHEBI:57783"/>
    </ligand>
</feature>
<evidence type="ECO:0000256" key="2">
    <source>
        <dbReference type="ARBA" id="ARBA00022516"/>
    </source>
</evidence>
<evidence type="ECO:0000256" key="6">
    <source>
        <dbReference type="ARBA" id="ARBA00023264"/>
    </source>
</evidence>
<dbReference type="NCBIfam" id="NF000943">
    <property type="entry name" value="PRK00094.2-1"/>
    <property type="match status" value="1"/>
</dbReference>
<name>A0ABT4VEC1_9HELI</name>
<dbReference type="HAMAP" id="MF_00394">
    <property type="entry name" value="NAD_Glyc3P_dehydrog"/>
    <property type="match status" value="1"/>
</dbReference>
<reference evidence="10 11" key="1">
    <citation type="submission" date="2023-01" db="EMBL/GenBank/DDBJ databases">
        <title>Description of Helicobacter ibis sp. nov. isolated from faecal droppings of black-faced ibis (Theristicus melanopis).</title>
        <authorList>
            <person name="Lopez-Cantillo M."/>
            <person name="Vidal-Veuthey B."/>
            <person name="Mella A."/>
            <person name="De La Haba R."/>
            <person name="Collado L."/>
        </authorList>
    </citation>
    <scope>NUCLEOTIDE SEQUENCE [LARGE SCALE GENOMIC DNA]</scope>
    <source>
        <strain evidence="10 11">A82</strain>
    </source>
</reference>
<comment type="subcellular location">
    <subcellularLocation>
        <location evidence="7">Cytoplasm</location>
    </subcellularLocation>
</comment>
<feature type="domain" description="Glycerol-3-phosphate dehydrogenase NAD-dependent C-terminal" evidence="9">
    <location>
        <begin position="149"/>
        <end position="287"/>
    </location>
</feature>
<feature type="binding site" evidence="7">
    <location>
        <position position="12"/>
    </location>
    <ligand>
        <name>NADPH</name>
        <dbReference type="ChEBI" id="CHEBI:57783"/>
    </ligand>
</feature>
<dbReference type="InterPro" id="IPR006168">
    <property type="entry name" value="G3P_DH_NAD-dep"/>
</dbReference>
<feature type="binding site" evidence="7">
    <location>
        <position position="106"/>
    </location>
    <ligand>
        <name>sn-glycerol 3-phosphate</name>
        <dbReference type="ChEBI" id="CHEBI:57597"/>
    </ligand>
</feature>
<gene>
    <name evidence="7" type="primary">gpsA</name>
    <name evidence="10" type="ORF">PF021_05060</name>
</gene>
<comment type="catalytic activity">
    <reaction evidence="7">
        <text>sn-glycerol 3-phosphate + NAD(+) = dihydroxyacetone phosphate + NADH + H(+)</text>
        <dbReference type="Rhea" id="RHEA:11092"/>
        <dbReference type="ChEBI" id="CHEBI:15378"/>
        <dbReference type="ChEBI" id="CHEBI:57540"/>
        <dbReference type="ChEBI" id="CHEBI:57597"/>
        <dbReference type="ChEBI" id="CHEBI:57642"/>
        <dbReference type="ChEBI" id="CHEBI:57945"/>
        <dbReference type="EC" id="1.1.1.94"/>
    </reaction>
</comment>
<feature type="binding site" evidence="7">
    <location>
        <position position="160"/>
    </location>
    <ligand>
        <name>sn-glycerol 3-phosphate</name>
        <dbReference type="ChEBI" id="CHEBI:57597"/>
    </ligand>
</feature>
<feature type="binding site" evidence="7">
    <location>
        <position position="224"/>
    </location>
    <ligand>
        <name>NADPH</name>
        <dbReference type="ChEBI" id="CHEBI:57783"/>
    </ligand>
</feature>
<keyword evidence="7" id="KW-0520">NAD</keyword>
<feature type="binding site" evidence="7">
    <location>
        <position position="248"/>
    </location>
    <ligand>
        <name>NADPH</name>
        <dbReference type="ChEBI" id="CHEBI:57783"/>
    </ligand>
</feature>
<evidence type="ECO:0000259" key="8">
    <source>
        <dbReference type="Pfam" id="PF01210"/>
    </source>
</evidence>
<dbReference type="SUPFAM" id="SSF48179">
    <property type="entry name" value="6-phosphogluconate dehydrogenase C-terminal domain-like"/>
    <property type="match status" value="1"/>
</dbReference>
<evidence type="ECO:0000256" key="5">
    <source>
        <dbReference type="ARBA" id="ARBA00023209"/>
    </source>
</evidence>
<keyword evidence="7" id="KW-0521">NADP</keyword>
<dbReference type="EC" id="1.1.1.94" evidence="7"/>
<accession>A0ABT4VEC1</accession>
<dbReference type="PANTHER" id="PTHR11728">
    <property type="entry name" value="GLYCEROL-3-PHOSPHATE DEHYDROGENASE"/>
    <property type="match status" value="1"/>
</dbReference>
<dbReference type="SUPFAM" id="SSF51735">
    <property type="entry name" value="NAD(P)-binding Rossmann-fold domains"/>
    <property type="match status" value="1"/>
</dbReference>
<dbReference type="Pfam" id="PF01210">
    <property type="entry name" value="NAD_Gly3P_dh_N"/>
    <property type="match status" value="1"/>
</dbReference>
<comment type="caution">
    <text evidence="7">Lacks conserved residue(s) required for the propagation of feature annotation.</text>
</comment>
<dbReference type="InterPro" id="IPR006109">
    <property type="entry name" value="G3P_DH_NAD-dep_C"/>
</dbReference>
<dbReference type="GO" id="GO:0047952">
    <property type="term" value="F:glycerol-3-phosphate dehydrogenase [NAD(P)+] activity"/>
    <property type="evidence" value="ECO:0007669"/>
    <property type="project" value="UniProtKB-EC"/>
</dbReference>
<feature type="binding site" evidence="7">
    <location>
        <position position="80"/>
    </location>
    <ligand>
        <name>NADPH</name>
        <dbReference type="ChEBI" id="CHEBI:57783"/>
    </ligand>
</feature>
<dbReference type="Gene3D" id="3.40.50.720">
    <property type="entry name" value="NAD(P)-binding Rossmann-like Domain"/>
    <property type="match status" value="1"/>
</dbReference>
<keyword evidence="6 7" id="KW-1208">Phospholipid metabolism</keyword>
<dbReference type="PANTHER" id="PTHR11728:SF1">
    <property type="entry name" value="GLYCEROL-3-PHOSPHATE DEHYDROGENASE [NAD(+)] 2, CHLOROPLASTIC"/>
    <property type="match status" value="1"/>
</dbReference>
<dbReference type="Gene3D" id="1.10.1040.10">
    <property type="entry name" value="N-(1-d-carboxylethyl)-l-norvaline Dehydrogenase, domain 2"/>
    <property type="match status" value="1"/>
</dbReference>
<evidence type="ECO:0000256" key="1">
    <source>
        <dbReference type="ARBA" id="ARBA00011009"/>
    </source>
</evidence>
<feature type="binding site" evidence="7">
    <location>
        <position position="224"/>
    </location>
    <ligand>
        <name>sn-glycerol 3-phosphate</name>
        <dbReference type="ChEBI" id="CHEBI:57597"/>
    </ligand>
</feature>
<dbReference type="InterPro" id="IPR036291">
    <property type="entry name" value="NAD(P)-bd_dom_sf"/>
</dbReference>
<dbReference type="PIRSF" id="PIRSF000114">
    <property type="entry name" value="Glycerol-3-P_dh"/>
    <property type="match status" value="1"/>
</dbReference>
<evidence type="ECO:0000313" key="10">
    <source>
        <dbReference type="EMBL" id="MDA3969043.1"/>
    </source>
</evidence>
<keyword evidence="2 7" id="KW-0444">Lipid biosynthesis</keyword>
<dbReference type="InterPro" id="IPR011128">
    <property type="entry name" value="G3P_DH_NAD-dep_N"/>
</dbReference>
<evidence type="ECO:0000256" key="4">
    <source>
        <dbReference type="ARBA" id="ARBA00023098"/>
    </source>
</evidence>
<dbReference type="InterPro" id="IPR008927">
    <property type="entry name" value="6-PGluconate_DH-like_C_sf"/>
</dbReference>
<dbReference type="RefSeq" id="WP_271021337.1">
    <property type="nucleotide sequence ID" value="NZ_JAQHXR010000002.1"/>
</dbReference>
<organism evidence="10 11">
    <name type="scientific">Helicobacter ibis</name>
    <dbReference type="NCBI Taxonomy" id="2962633"/>
    <lineage>
        <taxon>Bacteria</taxon>
        <taxon>Pseudomonadati</taxon>
        <taxon>Campylobacterota</taxon>
        <taxon>Epsilonproteobacteria</taxon>
        <taxon>Campylobacterales</taxon>
        <taxon>Helicobacteraceae</taxon>
        <taxon>Helicobacter</taxon>
    </lineage>
</organism>
<dbReference type="InterPro" id="IPR013328">
    <property type="entry name" value="6PGD_dom2"/>
</dbReference>
<keyword evidence="7" id="KW-0547">Nucleotide-binding</keyword>
<evidence type="ECO:0000256" key="3">
    <source>
        <dbReference type="ARBA" id="ARBA00023002"/>
    </source>
</evidence>
<evidence type="ECO:0000259" key="9">
    <source>
        <dbReference type="Pfam" id="PF07479"/>
    </source>
</evidence>
<feature type="binding site" evidence="7">
    <location>
        <position position="225"/>
    </location>
    <ligand>
        <name>sn-glycerol 3-phosphate</name>
        <dbReference type="ChEBI" id="CHEBI:57597"/>
    </ligand>
</feature>
<feature type="binding site" evidence="7">
    <location>
        <position position="108"/>
    </location>
    <ligand>
        <name>sn-glycerol 3-phosphate</name>
        <dbReference type="ChEBI" id="CHEBI:57597"/>
    </ligand>
</feature>
<feature type="binding site" evidence="7">
    <location>
        <position position="213"/>
    </location>
    <ligand>
        <name>sn-glycerol 3-phosphate</name>
        <dbReference type="ChEBI" id="CHEBI:57597"/>
    </ligand>
</feature>
<keyword evidence="7" id="KW-0963">Cytoplasm</keyword>
<feature type="domain" description="Glycerol-3-phosphate dehydrogenase NAD-dependent N-terminal" evidence="8">
    <location>
        <begin position="35"/>
        <end position="129"/>
    </location>
</feature>
<feature type="binding site" evidence="7">
    <location>
        <position position="223"/>
    </location>
    <ligand>
        <name>sn-glycerol 3-phosphate</name>
        <dbReference type="ChEBI" id="CHEBI:57597"/>
    </ligand>
</feature>
<evidence type="ECO:0000256" key="7">
    <source>
        <dbReference type="HAMAP-Rule" id="MF_00394"/>
    </source>
</evidence>
<keyword evidence="11" id="KW-1185">Reference proteome</keyword>
<comment type="caution">
    <text evidence="10">The sequence shown here is derived from an EMBL/GenBank/DDBJ whole genome shotgun (WGS) entry which is preliminary data.</text>
</comment>
<dbReference type="Pfam" id="PF07479">
    <property type="entry name" value="NAD_Gly3P_dh_C"/>
    <property type="match status" value="1"/>
</dbReference>